<name>A0A0X3PYM8_SCHSO</name>
<dbReference type="Pfam" id="PF07690">
    <property type="entry name" value="MFS_1"/>
    <property type="match status" value="1"/>
</dbReference>
<dbReference type="SUPFAM" id="SSF103473">
    <property type="entry name" value="MFS general substrate transporter"/>
    <property type="match status" value="1"/>
</dbReference>
<feature type="transmembrane region" description="Helical" evidence="6">
    <location>
        <begin position="420"/>
        <end position="438"/>
    </location>
</feature>
<dbReference type="PANTHER" id="PTHR43385">
    <property type="entry name" value="RIBOFLAVIN TRANSPORTER RIBJ"/>
    <property type="match status" value="1"/>
</dbReference>
<evidence type="ECO:0000259" key="7">
    <source>
        <dbReference type="PROSITE" id="PS50850"/>
    </source>
</evidence>
<proteinExistence type="predicted"/>
<feature type="transmembrane region" description="Helical" evidence="6">
    <location>
        <begin position="261"/>
        <end position="282"/>
    </location>
</feature>
<evidence type="ECO:0000256" key="2">
    <source>
        <dbReference type="ARBA" id="ARBA00022448"/>
    </source>
</evidence>
<accession>A0A0X3PYM8</accession>
<dbReference type="EMBL" id="GEEE01006341">
    <property type="protein sequence ID" value="JAP56884.1"/>
    <property type="molecule type" value="Transcribed_RNA"/>
</dbReference>
<evidence type="ECO:0000256" key="4">
    <source>
        <dbReference type="ARBA" id="ARBA00022989"/>
    </source>
</evidence>
<feature type="transmembrane region" description="Helical" evidence="6">
    <location>
        <begin position="326"/>
        <end position="347"/>
    </location>
</feature>
<feature type="transmembrane region" description="Helical" evidence="6">
    <location>
        <begin position="84"/>
        <end position="104"/>
    </location>
</feature>
<feature type="transmembrane region" description="Helical" evidence="6">
    <location>
        <begin position="353"/>
        <end position="375"/>
    </location>
</feature>
<dbReference type="AlphaFoldDB" id="A0A0X3PYM8"/>
<feature type="transmembrane region" description="Helical" evidence="6">
    <location>
        <begin position="54"/>
        <end position="77"/>
    </location>
</feature>
<feature type="transmembrane region" description="Helical" evidence="6">
    <location>
        <begin position="12"/>
        <end position="34"/>
    </location>
</feature>
<feature type="transmembrane region" description="Helical" evidence="6">
    <location>
        <begin position="144"/>
        <end position="163"/>
    </location>
</feature>
<keyword evidence="2" id="KW-0813">Transport</keyword>
<keyword evidence="5 6" id="KW-0472">Membrane</keyword>
<dbReference type="InterPro" id="IPR052983">
    <property type="entry name" value="MFS_Riboflavin_Transporter"/>
</dbReference>
<dbReference type="GO" id="GO:0016020">
    <property type="term" value="C:membrane"/>
    <property type="evidence" value="ECO:0007669"/>
    <property type="project" value="UniProtKB-SubCell"/>
</dbReference>
<feature type="transmembrane region" description="Helical" evidence="6">
    <location>
        <begin position="387"/>
        <end position="408"/>
    </location>
</feature>
<keyword evidence="4 6" id="KW-1133">Transmembrane helix</keyword>
<dbReference type="GO" id="GO:0022857">
    <property type="term" value="F:transmembrane transporter activity"/>
    <property type="evidence" value="ECO:0007669"/>
    <property type="project" value="InterPro"/>
</dbReference>
<sequence length="464" mass="50706">MKSEEVSLLTRLTALVAVFFMMFTLGYIGSQGNISPYIISYLRKYVDPSIHNSHAVWLAAAALSSQGVVMPVSGLLIHRLGFRVILFVSFVLFSGGILLSYLTIKTNFGSFLLTQCLMLGAGLGCCYSHLLSLAAFWFPKQRGFVVGLCVCAFGAGAIVLTPVQTVLINPTNICVNNETQMFEDEDLLHRVPRAFLIIGGVLAGIQLISCLLMRPKPSTDNASIEIQSVSSDLQNDTPDDFDKSPTEKEIHPKQLFKIPDIYILWSIMFLSLFPLTLVISAIKIIGQAWIADDAYLSIVATIGAVINAVSRMAWGPVGDALSFKVPLCINSLLYTTVLITFPYVIAIPTAGRYLYGVWVVLLYNSIGGYFVLLPFAVSRAFGHKHFAANYGIVFTSFVPGGIIGAVIVATITLEYHTRDIFIVCGCTTLLVAVMACALKDEKAPKWCRTRWLRSDKANIDAVAS</sequence>
<comment type="subcellular location">
    <subcellularLocation>
        <location evidence="1">Membrane</location>
        <topology evidence="1">Multi-pass membrane protein</topology>
    </subcellularLocation>
</comment>
<keyword evidence="3 6" id="KW-0812">Transmembrane</keyword>
<dbReference type="InterPro" id="IPR036259">
    <property type="entry name" value="MFS_trans_sf"/>
</dbReference>
<evidence type="ECO:0000256" key="5">
    <source>
        <dbReference type="ARBA" id="ARBA00023136"/>
    </source>
</evidence>
<evidence type="ECO:0000313" key="8">
    <source>
        <dbReference type="EMBL" id="JAP56884.1"/>
    </source>
</evidence>
<evidence type="ECO:0000256" key="3">
    <source>
        <dbReference type="ARBA" id="ARBA00022692"/>
    </source>
</evidence>
<gene>
    <name evidence="8" type="primary">OXLT</name>
    <name evidence="8" type="ORF">TR149586</name>
</gene>
<feature type="transmembrane region" description="Helical" evidence="6">
    <location>
        <begin position="194"/>
        <end position="213"/>
    </location>
</feature>
<dbReference type="InterPro" id="IPR020846">
    <property type="entry name" value="MFS_dom"/>
</dbReference>
<organism evidence="8">
    <name type="scientific">Schistocephalus solidus</name>
    <name type="common">Tapeworm</name>
    <dbReference type="NCBI Taxonomy" id="70667"/>
    <lineage>
        <taxon>Eukaryota</taxon>
        <taxon>Metazoa</taxon>
        <taxon>Spiralia</taxon>
        <taxon>Lophotrochozoa</taxon>
        <taxon>Platyhelminthes</taxon>
        <taxon>Cestoda</taxon>
        <taxon>Eucestoda</taxon>
        <taxon>Diphyllobothriidea</taxon>
        <taxon>Diphyllobothriidae</taxon>
        <taxon>Schistocephalus</taxon>
    </lineage>
</organism>
<feature type="domain" description="Major facilitator superfamily (MFS) profile" evidence="7">
    <location>
        <begin position="10"/>
        <end position="443"/>
    </location>
</feature>
<dbReference type="Gene3D" id="1.20.1250.20">
    <property type="entry name" value="MFS general substrate transporter like domains"/>
    <property type="match status" value="2"/>
</dbReference>
<dbReference type="PROSITE" id="PS50850">
    <property type="entry name" value="MFS"/>
    <property type="match status" value="1"/>
</dbReference>
<dbReference type="InterPro" id="IPR011701">
    <property type="entry name" value="MFS"/>
</dbReference>
<evidence type="ECO:0000256" key="1">
    <source>
        <dbReference type="ARBA" id="ARBA00004141"/>
    </source>
</evidence>
<feature type="transmembrane region" description="Helical" evidence="6">
    <location>
        <begin position="110"/>
        <end position="137"/>
    </location>
</feature>
<reference evidence="8" key="1">
    <citation type="submission" date="2016-01" db="EMBL/GenBank/DDBJ databases">
        <title>Reference transcriptome for the parasite Schistocephalus solidus: insights into the molecular evolution of parasitism.</title>
        <authorList>
            <person name="Hebert F.O."/>
            <person name="Grambauer S."/>
            <person name="Barber I."/>
            <person name="Landry C.R."/>
            <person name="Aubin-Horth N."/>
        </authorList>
    </citation>
    <scope>NUCLEOTIDE SEQUENCE</scope>
</reference>
<evidence type="ECO:0000256" key="6">
    <source>
        <dbReference type="SAM" id="Phobius"/>
    </source>
</evidence>
<protein>
    <submittedName>
        <fullName evidence="8">Oxalate:formate antiporter</fullName>
    </submittedName>
</protein>
<dbReference type="PANTHER" id="PTHR43385:SF1">
    <property type="entry name" value="RIBOFLAVIN TRANSPORTER RIBJ"/>
    <property type="match status" value="1"/>
</dbReference>